<dbReference type="OrthoDB" id="6159137at2759"/>
<gene>
    <name evidence="2" type="ORF">CEURO_LOCUS4713</name>
</gene>
<evidence type="ECO:0000313" key="2">
    <source>
        <dbReference type="EMBL" id="CAH9073228.1"/>
    </source>
</evidence>
<keyword evidence="1" id="KW-0472">Membrane</keyword>
<dbReference type="EMBL" id="CAMAPE010000008">
    <property type="protein sequence ID" value="CAH9073228.1"/>
    <property type="molecule type" value="Genomic_DNA"/>
</dbReference>
<reference evidence="2" key="1">
    <citation type="submission" date="2022-07" db="EMBL/GenBank/DDBJ databases">
        <authorList>
            <person name="Macas J."/>
            <person name="Novak P."/>
            <person name="Neumann P."/>
        </authorList>
    </citation>
    <scope>NUCLEOTIDE SEQUENCE</scope>
</reference>
<dbReference type="Proteomes" id="UP001152484">
    <property type="component" value="Unassembled WGS sequence"/>
</dbReference>
<dbReference type="AlphaFoldDB" id="A0A9P0YR06"/>
<organism evidence="2 3">
    <name type="scientific">Cuscuta europaea</name>
    <name type="common">European dodder</name>
    <dbReference type="NCBI Taxonomy" id="41803"/>
    <lineage>
        <taxon>Eukaryota</taxon>
        <taxon>Viridiplantae</taxon>
        <taxon>Streptophyta</taxon>
        <taxon>Embryophyta</taxon>
        <taxon>Tracheophyta</taxon>
        <taxon>Spermatophyta</taxon>
        <taxon>Magnoliopsida</taxon>
        <taxon>eudicotyledons</taxon>
        <taxon>Gunneridae</taxon>
        <taxon>Pentapetalae</taxon>
        <taxon>asterids</taxon>
        <taxon>lamiids</taxon>
        <taxon>Solanales</taxon>
        <taxon>Convolvulaceae</taxon>
        <taxon>Cuscuteae</taxon>
        <taxon>Cuscuta</taxon>
        <taxon>Cuscuta subgen. Cuscuta</taxon>
    </lineage>
</organism>
<sequence length="136" mass="14408">MTVEYPTQDLCHARLARHTAVLLTPVSIGTIHPMTGITTTTTGGVCTGVPLMKEEIIIVVEVSDIVQFLEASHPGAGVTCEVTHPAVYLLLVAIEGATQEVFRRFLGRAANGLILLILIGVGGVLLTRAAPREAVR</sequence>
<evidence type="ECO:0000256" key="1">
    <source>
        <dbReference type="SAM" id="Phobius"/>
    </source>
</evidence>
<keyword evidence="1" id="KW-1133">Transmembrane helix</keyword>
<feature type="transmembrane region" description="Helical" evidence="1">
    <location>
        <begin position="112"/>
        <end position="130"/>
    </location>
</feature>
<name>A0A9P0YR06_CUSEU</name>
<evidence type="ECO:0000313" key="3">
    <source>
        <dbReference type="Proteomes" id="UP001152484"/>
    </source>
</evidence>
<accession>A0A9P0YR06</accession>
<keyword evidence="1" id="KW-0812">Transmembrane</keyword>
<comment type="caution">
    <text evidence="2">The sequence shown here is derived from an EMBL/GenBank/DDBJ whole genome shotgun (WGS) entry which is preliminary data.</text>
</comment>
<keyword evidence="3" id="KW-1185">Reference proteome</keyword>
<protein>
    <submittedName>
        <fullName evidence="2">Uncharacterized protein</fullName>
    </submittedName>
</protein>
<proteinExistence type="predicted"/>